<dbReference type="SUPFAM" id="SSF56935">
    <property type="entry name" value="Porins"/>
    <property type="match status" value="1"/>
</dbReference>
<accession>A0A1T5EAE7</accession>
<reference evidence="10" key="1">
    <citation type="submission" date="2017-02" db="EMBL/GenBank/DDBJ databases">
        <authorList>
            <person name="Varghese N."/>
            <person name="Submissions S."/>
        </authorList>
    </citation>
    <scope>NUCLEOTIDE SEQUENCE [LARGE SCALE GENOMIC DNA]</scope>
    <source>
        <strain evidence="10">DSM 24091</strain>
    </source>
</reference>
<evidence type="ECO:0000256" key="4">
    <source>
        <dbReference type="ARBA" id="ARBA00022692"/>
    </source>
</evidence>
<keyword evidence="4" id="KW-0812">Transmembrane</keyword>
<dbReference type="Pfam" id="PF03349">
    <property type="entry name" value="Toluene_X"/>
    <property type="match status" value="1"/>
</dbReference>
<dbReference type="Gene3D" id="2.40.160.60">
    <property type="entry name" value="Outer membrane protein transport protein (OMPP1/FadL/TodX)"/>
    <property type="match status" value="1"/>
</dbReference>
<keyword evidence="3" id="KW-1134">Transmembrane beta strand</keyword>
<keyword evidence="6" id="KW-0472">Membrane</keyword>
<dbReference type="InterPro" id="IPR005017">
    <property type="entry name" value="OMPP1/FadL/TodX"/>
</dbReference>
<dbReference type="PANTHER" id="PTHR35093:SF8">
    <property type="entry name" value="OUTER MEMBRANE PROTEIN NMB0088-RELATED"/>
    <property type="match status" value="1"/>
</dbReference>
<evidence type="ECO:0000256" key="7">
    <source>
        <dbReference type="ARBA" id="ARBA00023237"/>
    </source>
</evidence>
<proteinExistence type="inferred from homology"/>
<dbReference type="GO" id="GO:0015483">
    <property type="term" value="F:long-chain fatty acid transporting porin activity"/>
    <property type="evidence" value="ECO:0007669"/>
    <property type="project" value="TreeGrafter"/>
</dbReference>
<keyword evidence="10" id="KW-1185">Reference proteome</keyword>
<evidence type="ECO:0000256" key="2">
    <source>
        <dbReference type="ARBA" id="ARBA00008163"/>
    </source>
</evidence>
<evidence type="ECO:0000256" key="8">
    <source>
        <dbReference type="SAM" id="SignalP"/>
    </source>
</evidence>
<dbReference type="GO" id="GO:0009279">
    <property type="term" value="C:cell outer membrane"/>
    <property type="evidence" value="ECO:0007669"/>
    <property type="project" value="UniProtKB-SubCell"/>
</dbReference>
<dbReference type="OrthoDB" id="9922at2"/>
<dbReference type="EMBL" id="FUZF01000010">
    <property type="protein sequence ID" value="SKB80934.1"/>
    <property type="molecule type" value="Genomic_DNA"/>
</dbReference>
<evidence type="ECO:0000256" key="6">
    <source>
        <dbReference type="ARBA" id="ARBA00023136"/>
    </source>
</evidence>
<evidence type="ECO:0000313" key="10">
    <source>
        <dbReference type="Proteomes" id="UP000190150"/>
    </source>
</evidence>
<dbReference type="PANTHER" id="PTHR35093">
    <property type="entry name" value="OUTER MEMBRANE PROTEIN NMB0088-RELATED"/>
    <property type="match status" value="1"/>
</dbReference>
<dbReference type="AlphaFoldDB" id="A0A1T5EAE7"/>
<comment type="subcellular location">
    <subcellularLocation>
        <location evidence="1">Cell outer membrane</location>
        <topology evidence="1">Multi-pass membrane protein</topology>
    </subcellularLocation>
</comment>
<dbReference type="Proteomes" id="UP000190150">
    <property type="component" value="Unassembled WGS sequence"/>
</dbReference>
<evidence type="ECO:0000256" key="5">
    <source>
        <dbReference type="ARBA" id="ARBA00022729"/>
    </source>
</evidence>
<keyword evidence="7" id="KW-0998">Cell outer membrane</keyword>
<feature type="chain" id="PRO_5012368927" evidence="8">
    <location>
        <begin position="19"/>
        <end position="406"/>
    </location>
</feature>
<gene>
    <name evidence="9" type="ORF">SAMN05660841_02465</name>
</gene>
<feature type="signal peptide" evidence="8">
    <location>
        <begin position="1"/>
        <end position="18"/>
    </location>
</feature>
<evidence type="ECO:0000313" key="9">
    <source>
        <dbReference type="EMBL" id="SKB80934.1"/>
    </source>
</evidence>
<evidence type="ECO:0000256" key="1">
    <source>
        <dbReference type="ARBA" id="ARBA00004571"/>
    </source>
</evidence>
<dbReference type="STRING" id="1513896.SAMN05660841_02465"/>
<comment type="similarity">
    <text evidence="2">Belongs to the OmpP1/FadL family.</text>
</comment>
<evidence type="ECO:0000256" key="3">
    <source>
        <dbReference type="ARBA" id="ARBA00022452"/>
    </source>
</evidence>
<keyword evidence="5 8" id="KW-0732">Signal</keyword>
<sequence>MKKLLLSFLLASPTLLFAQGSQVNTQGIKALGMAGAGSALFVDESSIFYNPGALAKMNHNAVSAGATTIMYRSAFKEVNATQQYDTKFQITPPFSVFATFGPKNTWWKAGLGVYTPFGGAVDWGQDWPGRFELNHLQMRAIYIQPTLSFKITDAFSIGGGFVYNLGFVDLSRSIPVFDSNGQPGRAELSGMGTGTGYNVGVHYNLEDEFAISLSYRSKVITKLKDGDAKFSVPDVLASSFPTTTFDAELPLPASFNVGVTFPISEKLDFAGDATFIGYDVYKSLTFDYKDNTAALEDTYQPKNYQKAFSGKVGLNYKATDKLDIRTGAGYVYTPVRPQYVYAETPDNNRVMGSLGFTYMLSEKFDLTGAYTFQRILERTVTNTVTGLNGTFKTNIHAPAISFTYKW</sequence>
<name>A0A1T5EAE7_9SPHI</name>
<organism evidence="9 10">
    <name type="scientific">Sphingobacterium nematocida</name>
    <dbReference type="NCBI Taxonomy" id="1513896"/>
    <lineage>
        <taxon>Bacteria</taxon>
        <taxon>Pseudomonadati</taxon>
        <taxon>Bacteroidota</taxon>
        <taxon>Sphingobacteriia</taxon>
        <taxon>Sphingobacteriales</taxon>
        <taxon>Sphingobacteriaceae</taxon>
        <taxon>Sphingobacterium</taxon>
    </lineage>
</organism>
<protein>
    <submittedName>
        <fullName evidence="9">Long-chain fatty acid transport protein</fullName>
    </submittedName>
</protein>
<dbReference type="RefSeq" id="WP_079643372.1">
    <property type="nucleotide sequence ID" value="NZ_FUZF01000010.1"/>
</dbReference>